<dbReference type="InterPro" id="IPR003439">
    <property type="entry name" value="ABC_transporter-like_ATP-bd"/>
</dbReference>
<gene>
    <name evidence="10" type="primary">cydC</name>
    <name evidence="10" type="ORF">GCM10007420_13160</name>
</gene>
<evidence type="ECO:0000313" key="11">
    <source>
        <dbReference type="Proteomes" id="UP000648722"/>
    </source>
</evidence>
<dbReference type="SUPFAM" id="SSF52540">
    <property type="entry name" value="P-loop containing nucleoside triphosphate hydrolases"/>
    <property type="match status" value="1"/>
</dbReference>
<dbReference type="Proteomes" id="UP000648722">
    <property type="component" value="Unassembled WGS sequence"/>
</dbReference>
<keyword evidence="11" id="KW-1185">Reference proteome</keyword>
<organism evidence="10 11">
    <name type="scientific">Glycocaulis albus</name>
    <dbReference type="NCBI Taxonomy" id="1382801"/>
    <lineage>
        <taxon>Bacteria</taxon>
        <taxon>Pseudomonadati</taxon>
        <taxon>Pseudomonadota</taxon>
        <taxon>Alphaproteobacteria</taxon>
        <taxon>Maricaulales</taxon>
        <taxon>Maricaulaceae</taxon>
        <taxon>Glycocaulis</taxon>
    </lineage>
</organism>
<dbReference type="PROSITE" id="PS50929">
    <property type="entry name" value="ABC_TM1F"/>
    <property type="match status" value="1"/>
</dbReference>
<evidence type="ECO:0000259" key="8">
    <source>
        <dbReference type="PROSITE" id="PS50893"/>
    </source>
</evidence>
<keyword evidence="6 7" id="KW-0472">Membrane</keyword>
<evidence type="ECO:0000256" key="2">
    <source>
        <dbReference type="ARBA" id="ARBA00022692"/>
    </source>
</evidence>
<dbReference type="SMART" id="SM00382">
    <property type="entry name" value="AAA"/>
    <property type="match status" value="1"/>
</dbReference>
<dbReference type="InterPro" id="IPR003593">
    <property type="entry name" value="AAA+_ATPase"/>
</dbReference>
<dbReference type="Pfam" id="PF00664">
    <property type="entry name" value="ABC_membrane"/>
    <property type="match status" value="1"/>
</dbReference>
<dbReference type="InterPro" id="IPR017871">
    <property type="entry name" value="ABC_transporter-like_CS"/>
</dbReference>
<protein>
    <submittedName>
        <fullName evidence="10">Cysteine/glutathione ABC transporter ATP-binding protein/permease CydC</fullName>
    </submittedName>
</protein>
<feature type="transmembrane region" description="Helical" evidence="7">
    <location>
        <begin position="16"/>
        <end position="35"/>
    </location>
</feature>
<dbReference type="InterPro" id="IPR027417">
    <property type="entry name" value="P-loop_NTPase"/>
</dbReference>
<sequence length="577" mass="60304">MKTLTFFLALARPDRWWLRAGAVLAILTLLAGIGLLSLSGWFITAAAIAGAAGLGRSFNYLFASGGVRGFAMARTLGRYAERLATHEATFRILARLRLWVFDRAAPLVPAGLGGLRAGDLLSRVTGDVDALDGLYLRLVTPALSALFGALAVVIVLGFAAPAAILPVIGLFILSGLGLPLLAAKLGQSAGESVTQSASDTRSEAADLIAGMAELKAYGAEGAVLSRLDAASDSWISGQRHLAGLALMNTAVLAFAGPASFVAGFLAAAASGASPPLAALAGFIAFGLFEAAAPLVLAGEQYGRTLSAAKRLKALDDLRPAVEEPQTPLPLPDGHDAVFSSVGFTYPGGQSRPALTDVSFTLPEGGRVALVGASGSGKSSIIRLLMGFYAPDSGAIRLGGTDLAALGPTRTRERLSLVDQRADLLSTTVRANLLLARPDATESQLWQALEQARAADFVRALPDGLLTWIGEEGRLISGGQARRIALARAFLRDAPVMLLDEPTEGLDSRTEAEFLDALDAWLDADPRRSVLIVTHRPALLARAREVIVMEDGRILQTGSVDALTAQDGAFKRLFGNRV</sequence>
<feature type="transmembrane region" description="Helical" evidence="7">
    <location>
        <begin position="164"/>
        <end position="183"/>
    </location>
</feature>
<keyword evidence="3" id="KW-0547">Nucleotide-binding</keyword>
<dbReference type="PROSITE" id="PS00211">
    <property type="entry name" value="ABC_TRANSPORTER_1"/>
    <property type="match status" value="1"/>
</dbReference>
<keyword evidence="4 10" id="KW-0067">ATP-binding</keyword>
<comment type="subcellular location">
    <subcellularLocation>
        <location evidence="1">Cell membrane</location>
        <topology evidence="1">Multi-pass membrane protein</topology>
    </subcellularLocation>
</comment>
<dbReference type="NCBIfam" id="TIGR02868">
    <property type="entry name" value="CydC"/>
    <property type="match status" value="1"/>
</dbReference>
<evidence type="ECO:0000256" key="3">
    <source>
        <dbReference type="ARBA" id="ARBA00022741"/>
    </source>
</evidence>
<evidence type="ECO:0000256" key="5">
    <source>
        <dbReference type="ARBA" id="ARBA00022989"/>
    </source>
</evidence>
<dbReference type="InterPro" id="IPR011527">
    <property type="entry name" value="ABC1_TM_dom"/>
</dbReference>
<accession>A0ABQ1XNJ8</accession>
<feature type="domain" description="ABC transporter" evidence="8">
    <location>
        <begin position="336"/>
        <end position="575"/>
    </location>
</feature>
<keyword evidence="5 7" id="KW-1133">Transmembrane helix</keyword>
<dbReference type="RefSeq" id="WP_188451778.1">
    <property type="nucleotide sequence ID" value="NZ_BMFS01000005.1"/>
</dbReference>
<dbReference type="Gene3D" id="1.20.1560.10">
    <property type="entry name" value="ABC transporter type 1, transmembrane domain"/>
    <property type="match status" value="1"/>
</dbReference>
<feature type="transmembrane region" description="Helical" evidence="7">
    <location>
        <begin position="241"/>
        <end position="269"/>
    </location>
</feature>
<dbReference type="EMBL" id="BMFS01000005">
    <property type="protein sequence ID" value="GGG98746.1"/>
    <property type="molecule type" value="Genomic_DNA"/>
</dbReference>
<dbReference type="InterPro" id="IPR036640">
    <property type="entry name" value="ABC1_TM_sf"/>
</dbReference>
<dbReference type="Pfam" id="PF00005">
    <property type="entry name" value="ABC_tran"/>
    <property type="match status" value="1"/>
</dbReference>
<feature type="transmembrane region" description="Helical" evidence="7">
    <location>
        <begin position="275"/>
        <end position="296"/>
    </location>
</feature>
<evidence type="ECO:0000256" key="7">
    <source>
        <dbReference type="SAM" id="Phobius"/>
    </source>
</evidence>
<evidence type="ECO:0000256" key="6">
    <source>
        <dbReference type="ARBA" id="ARBA00023136"/>
    </source>
</evidence>
<evidence type="ECO:0000256" key="1">
    <source>
        <dbReference type="ARBA" id="ARBA00004651"/>
    </source>
</evidence>
<evidence type="ECO:0000259" key="9">
    <source>
        <dbReference type="PROSITE" id="PS50929"/>
    </source>
</evidence>
<keyword evidence="2 7" id="KW-0812">Transmembrane</keyword>
<reference evidence="11" key="1">
    <citation type="journal article" date="2019" name="Int. J. Syst. Evol. Microbiol.">
        <title>The Global Catalogue of Microorganisms (GCM) 10K type strain sequencing project: providing services to taxonomists for standard genome sequencing and annotation.</title>
        <authorList>
            <consortium name="The Broad Institute Genomics Platform"/>
            <consortium name="The Broad Institute Genome Sequencing Center for Infectious Disease"/>
            <person name="Wu L."/>
            <person name="Ma J."/>
        </authorList>
    </citation>
    <scope>NUCLEOTIDE SEQUENCE [LARGE SCALE GENOMIC DNA]</scope>
    <source>
        <strain evidence="11">CGMCC 1.12766</strain>
    </source>
</reference>
<feature type="domain" description="ABC transmembrane type-1" evidence="9">
    <location>
        <begin position="20"/>
        <end position="268"/>
    </location>
</feature>
<dbReference type="SUPFAM" id="SSF90123">
    <property type="entry name" value="ABC transporter transmembrane region"/>
    <property type="match status" value="1"/>
</dbReference>
<feature type="transmembrane region" description="Helical" evidence="7">
    <location>
        <begin position="41"/>
        <end position="62"/>
    </location>
</feature>
<dbReference type="InterPro" id="IPR014223">
    <property type="entry name" value="ABC_CydC/D"/>
</dbReference>
<dbReference type="InterPro" id="IPR039421">
    <property type="entry name" value="Type_1_exporter"/>
</dbReference>
<dbReference type="PANTHER" id="PTHR24221">
    <property type="entry name" value="ATP-BINDING CASSETTE SUB-FAMILY B"/>
    <property type="match status" value="1"/>
</dbReference>
<dbReference type="PANTHER" id="PTHR24221:SF590">
    <property type="entry name" value="COMPONENT LINKED WITH THE ASSEMBLY OF CYTOCHROME' TRANSPORT TRANSMEMBRANE ATP-BINDING PROTEIN ABC TRANSPORTER CYDD-RELATED"/>
    <property type="match status" value="1"/>
</dbReference>
<dbReference type="PROSITE" id="PS50893">
    <property type="entry name" value="ABC_TRANSPORTER_2"/>
    <property type="match status" value="1"/>
</dbReference>
<evidence type="ECO:0000256" key="4">
    <source>
        <dbReference type="ARBA" id="ARBA00022840"/>
    </source>
</evidence>
<comment type="caution">
    <text evidence="10">The sequence shown here is derived from an EMBL/GenBank/DDBJ whole genome shotgun (WGS) entry which is preliminary data.</text>
</comment>
<feature type="transmembrane region" description="Helical" evidence="7">
    <location>
        <begin position="138"/>
        <end position="158"/>
    </location>
</feature>
<dbReference type="GO" id="GO:0005524">
    <property type="term" value="F:ATP binding"/>
    <property type="evidence" value="ECO:0007669"/>
    <property type="project" value="UniProtKB-KW"/>
</dbReference>
<proteinExistence type="predicted"/>
<evidence type="ECO:0000313" key="10">
    <source>
        <dbReference type="EMBL" id="GGG98746.1"/>
    </source>
</evidence>
<dbReference type="Gene3D" id="3.40.50.300">
    <property type="entry name" value="P-loop containing nucleotide triphosphate hydrolases"/>
    <property type="match status" value="1"/>
</dbReference>
<name>A0ABQ1XNJ8_9PROT</name>